<evidence type="ECO:0000313" key="2">
    <source>
        <dbReference type="EMBL" id="AVR89867.1"/>
    </source>
</evidence>
<evidence type="ECO:0000313" key="3">
    <source>
        <dbReference type="Proteomes" id="UP000241885"/>
    </source>
</evidence>
<gene>
    <name evidence="2" type="ORF">Tharo_2986</name>
</gene>
<reference evidence="2 3" key="1">
    <citation type="submission" date="2018-03" db="EMBL/GenBank/DDBJ databases">
        <title>Complete genome sequence of Thauera aromatica, a model organism for studying aromatic compound degradation under denitrifying conditions.</title>
        <authorList>
            <person name="Lo H.-Y."/>
            <person name="Goris T."/>
            <person name="Boll M."/>
            <person name="Mueller J.A."/>
        </authorList>
    </citation>
    <scope>NUCLEOTIDE SEQUENCE [LARGE SCALE GENOMIC DNA]</scope>
    <source>
        <strain evidence="2 3">K172</strain>
    </source>
</reference>
<dbReference type="Proteomes" id="UP000241885">
    <property type="component" value="Chromosome"/>
</dbReference>
<feature type="transmembrane region" description="Helical" evidence="1">
    <location>
        <begin position="42"/>
        <end position="64"/>
    </location>
</feature>
<accession>A0A2R4BRA4</accession>
<evidence type="ECO:0000256" key="1">
    <source>
        <dbReference type="SAM" id="Phobius"/>
    </source>
</evidence>
<dbReference type="KEGG" id="tak:Tharo_2986"/>
<dbReference type="PANTHER" id="PTHR42709">
    <property type="entry name" value="ALKALINE PHOSPHATASE LIKE PROTEIN"/>
    <property type="match status" value="1"/>
</dbReference>
<keyword evidence="1" id="KW-0472">Membrane</keyword>
<feature type="transmembrane region" description="Helical" evidence="1">
    <location>
        <begin position="85"/>
        <end position="108"/>
    </location>
</feature>
<organism evidence="2 3">
    <name type="scientific">Thauera aromatica K172</name>
    <dbReference type="NCBI Taxonomy" id="44139"/>
    <lineage>
        <taxon>Bacteria</taxon>
        <taxon>Pseudomonadati</taxon>
        <taxon>Pseudomonadota</taxon>
        <taxon>Betaproteobacteria</taxon>
        <taxon>Rhodocyclales</taxon>
        <taxon>Zoogloeaceae</taxon>
        <taxon>Thauera</taxon>
    </lineage>
</organism>
<sequence length="133" mass="13624">MHDAELAALGGLALAAFLAATLLPGGSEVVLAGLVTLRPELTLQALLVATAANTAGGMSTYLLGRIVPRKEVPPQLAAVRRWGSLSLLLSWVPLIGDALCAAAGVLRLNGLACLLWMAAGKGLRYAVVVWAAT</sequence>
<dbReference type="AlphaFoldDB" id="A0A2R4BRA4"/>
<keyword evidence="3" id="KW-1185">Reference proteome</keyword>
<dbReference type="InterPro" id="IPR051311">
    <property type="entry name" value="DedA_domain"/>
</dbReference>
<keyword evidence="1" id="KW-0812">Transmembrane</keyword>
<proteinExistence type="predicted"/>
<dbReference type="PANTHER" id="PTHR42709:SF4">
    <property type="entry name" value="INNER MEMBRANE PROTEIN YQAA"/>
    <property type="match status" value="1"/>
</dbReference>
<keyword evidence="1" id="KW-1133">Transmembrane helix</keyword>
<dbReference type="EMBL" id="CP028339">
    <property type="protein sequence ID" value="AVR89867.1"/>
    <property type="molecule type" value="Genomic_DNA"/>
</dbReference>
<protein>
    <submittedName>
        <fullName evidence="2">Membrane protein</fullName>
    </submittedName>
</protein>
<dbReference type="RefSeq" id="WP_107221918.1">
    <property type="nucleotide sequence ID" value="NZ_CP028339.1"/>
</dbReference>
<dbReference type="OrthoDB" id="5419086at2"/>
<name>A0A2R4BRA4_THAAR</name>